<dbReference type="PROSITE" id="PS51782">
    <property type="entry name" value="LYSM"/>
    <property type="match status" value="2"/>
</dbReference>
<gene>
    <name evidence="10" type="ORF">GJB61_27145</name>
</gene>
<dbReference type="SUPFAM" id="SSF53187">
    <property type="entry name" value="Zn-dependent exopeptidases"/>
    <property type="match status" value="1"/>
</dbReference>
<dbReference type="AlphaFoldDB" id="A0A7X2HC17"/>
<feature type="domain" description="Peptidase M14" evidence="9">
    <location>
        <begin position="108"/>
        <end position="394"/>
    </location>
</feature>
<dbReference type="Pfam" id="PF01476">
    <property type="entry name" value="LysM"/>
    <property type="match status" value="2"/>
</dbReference>
<evidence type="ECO:0000256" key="7">
    <source>
        <dbReference type="PROSITE-ProRule" id="PRU01379"/>
    </source>
</evidence>
<keyword evidence="11" id="KW-1185">Reference proteome</keyword>
<dbReference type="CDD" id="cd06229">
    <property type="entry name" value="M14_Endopeptidase_I"/>
    <property type="match status" value="1"/>
</dbReference>
<dbReference type="GO" id="GO:0006508">
    <property type="term" value="P:proteolysis"/>
    <property type="evidence" value="ECO:0007669"/>
    <property type="project" value="UniProtKB-KW"/>
</dbReference>
<dbReference type="Gene3D" id="3.40.630.10">
    <property type="entry name" value="Zn peptidases"/>
    <property type="match status" value="1"/>
</dbReference>
<dbReference type="SMART" id="SM00631">
    <property type="entry name" value="Zn_pept"/>
    <property type="match status" value="1"/>
</dbReference>
<reference evidence="10 11" key="1">
    <citation type="submission" date="2019-11" db="EMBL/GenBank/DDBJ databases">
        <title>Paenibacillus monticola sp. nov., a novel PGPR strain isolated from mountain sample in China.</title>
        <authorList>
            <person name="Zhao Q."/>
            <person name="Li H.-P."/>
            <person name="Zhang J.-L."/>
        </authorList>
    </citation>
    <scope>NUCLEOTIDE SEQUENCE [LARGE SCALE GENOMIC DNA]</scope>
    <source>
        <strain evidence="10 11">LC-T2</strain>
    </source>
</reference>
<dbReference type="SUPFAM" id="SSF54106">
    <property type="entry name" value="LysM domain"/>
    <property type="match status" value="1"/>
</dbReference>
<evidence type="ECO:0000256" key="6">
    <source>
        <dbReference type="ARBA" id="ARBA00023049"/>
    </source>
</evidence>
<dbReference type="PROSITE" id="PS52035">
    <property type="entry name" value="PEPTIDASE_M14"/>
    <property type="match status" value="1"/>
</dbReference>
<keyword evidence="3" id="KW-0645">Protease</keyword>
<evidence type="ECO:0000313" key="10">
    <source>
        <dbReference type="EMBL" id="MRN56643.1"/>
    </source>
</evidence>
<organism evidence="10 11">
    <name type="scientific">Paenibacillus monticola</name>
    <dbReference type="NCBI Taxonomy" id="2666075"/>
    <lineage>
        <taxon>Bacteria</taxon>
        <taxon>Bacillati</taxon>
        <taxon>Bacillota</taxon>
        <taxon>Bacilli</taxon>
        <taxon>Bacillales</taxon>
        <taxon>Paenibacillaceae</taxon>
        <taxon>Paenibacillus</taxon>
    </lineage>
</organism>
<proteinExistence type="inferred from homology"/>
<evidence type="ECO:0000256" key="4">
    <source>
        <dbReference type="ARBA" id="ARBA00022801"/>
    </source>
</evidence>
<feature type="active site" description="Proton donor/acceptor" evidence="7">
    <location>
        <position position="366"/>
    </location>
</feature>
<comment type="cofactor">
    <cofactor evidence="1">
        <name>Zn(2+)</name>
        <dbReference type="ChEBI" id="CHEBI:29105"/>
    </cofactor>
</comment>
<dbReference type="RefSeq" id="WP_154122147.1">
    <property type="nucleotide sequence ID" value="NZ_WJXB01000015.1"/>
</dbReference>
<evidence type="ECO:0000256" key="2">
    <source>
        <dbReference type="ARBA" id="ARBA00005988"/>
    </source>
</evidence>
<comment type="similarity">
    <text evidence="2 7">Belongs to the peptidase M14 family.</text>
</comment>
<dbReference type="InterPro" id="IPR036779">
    <property type="entry name" value="LysM_dom_sf"/>
</dbReference>
<dbReference type="InterPro" id="IPR034274">
    <property type="entry name" value="ENP1_M14_CPD"/>
</dbReference>
<dbReference type="Pfam" id="PF00246">
    <property type="entry name" value="Peptidase_M14"/>
    <property type="match status" value="1"/>
</dbReference>
<accession>A0A7X2HC17</accession>
<dbReference type="PANTHER" id="PTHR11705:SF143">
    <property type="entry name" value="SLL0236 PROTEIN"/>
    <property type="match status" value="1"/>
</dbReference>
<dbReference type="Proteomes" id="UP000463051">
    <property type="component" value="Unassembled WGS sequence"/>
</dbReference>
<feature type="domain" description="LysM" evidence="8">
    <location>
        <begin position="1"/>
        <end position="45"/>
    </location>
</feature>
<keyword evidence="5" id="KW-0862">Zinc</keyword>
<name>A0A7X2HC17_9BACL</name>
<dbReference type="EMBL" id="WJXB01000015">
    <property type="protein sequence ID" value="MRN56643.1"/>
    <property type="molecule type" value="Genomic_DNA"/>
</dbReference>
<evidence type="ECO:0000256" key="5">
    <source>
        <dbReference type="ARBA" id="ARBA00022833"/>
    </source>
</evidence>
<evidence type="ECO:0000259" key="9">
    <source>
        <dbReference type="PROSITE" id="PS52035"/>
    </source>
</evidence>
<feature type="domain" description="LysM" evidence="8">
    <location>
        <begin position="51"/>
        <end position="95"/>
    </location>
</feature>
<dbReference type="SMART" id="SM00257">
    <property type="entry name" value="LysM"/>
    <property type="match status" value="2"/>
</dbReference>
<dbReference type="InterPro" id="IPR018392">
    <property type="entry name" value="LysM"/>
</dbReference>
<dbReference type="GO" id="GO:0005615">
    <property type="term" value="C:extracellular space"/>
    <property type="evidence" value="ECO:0007669"/>
    <property type="project" value="TreeGrafter"/>
</dbReference>
<evidence type="ECO:0000256" key="3">
    <source>
        <dbReference type="ARBA" id="ARBA00022670"/>
    </source>
</evidence>
<dbReference type="PANTHER" id="PTHR11705">
    <property type="entry name" value="PROTEASE FAMILY M14 CARBOXYPEPTIDASE A,B"/>
    <property type="match status" value="1"/>
</dbReference>
<dbReference type="GO" id="GO:0008270">
    <property type="term" value="F:zinc ion binding"/>
    <property type="evidence" value="ECO:0007669"/>
    <property type="project" value="InterPro"/>
</dbReference>
<dbReference type="Gene3D" id="3.10.350.10">
    <property type="entry name" value="LysM domain"/>
    <property type="match status" value="2"/>
</dbReference>
<protein>
    <submittedName>
        <fullName evidence="10">LysM peptidoglycan-binding domain-containing protein</fullName>
    </submittedName>
</protein>
<evidence type="ECO:0000259" key="8">
    <source>
        <dbReference type="PROSITE" id="PS51782"/>
    </source>
</evidence>
<keyword evidence="4" id="KW-0378">Hydrolase</keyword>
<comment type="caution">
    <text evidence="10">The sequence shown here is derived from an EMBL/GenBank/DDBJ whole genome shotgun (WGS) entry which is preliminary data.</text>
</comment>
<dbReference type="InterPro" id="IPR000834">
    <property type="entry name" value="Peptidase_M14"/>
</dbReference>
<sequence>MEISVRRGDSIWAYSQLFQIPLRLLLDSNRSINPQALMQGQTVEIPGYVTRGYQIVPGDTIWRIASTAGVPQDSLLLLNPSIQVNSLRVGQMIGIPVRVTELVVQTVRPYDYGDMLEDLNRLAEIYPFIRRQSIGTSVMGKTIPEIRIGIGPKQVHTNASFHANEWITTPVLIRFLNEYLLALTNNGSIRGLEMNPLYETTTLSLVPMVNPDGVNLVVVGLPDEEPYRSNVLAINVGSSDFSGWKANIRGIDLNNQFPALWEREAARGPRTPAPRDYAGTEPLTEPESQAIANLTRNQNFNRVLAFHTQGRVIYWGFEGLEPSESEVIVNEFARVSGYQPIRYADSSAGFKDWFIQDWGRPGFTIEVGQGNNPIPLSQLEQIYQESLGILLASLYM</sequence>
<dbReference type="GO" id="GO:0004181">
    <property type="term" value="F:metallocarboxypeptidase activity"/>
    <property type="evidence" value="ECO:0007669"/>
    <property type="project" value="InterPro"/>
</dbReference>
<evidence type="ECO:0000256" key="1">
    <source>
        <dbReference type="ARBA" id="ARBA00001947"/>
    </source>
</evidence>
<evidence type="ECO:0000313" key="11">
    <source>
        <dbReference type="Proteomes" id="UP000463051"/>
    </source>
</evidence>
<keyword evidence="6" id="KW-0482">Metalloprotease</keyword>
<dbReference type="CDD" id="cd00118">
    <property type="entry name" value="LysM"/>
    <property type="match status" value="2"/>
</dbReference>